<reference evidence="4" key="1">
    <citation type="submission" date="2022-11" db="UniProtKB">
        <authorList>
            <consortium name="EnsemblMetazoa"/>
        </authorList>
    </citation>
    <scope>IDENTIFICATION</scope>
</reference>
<dbReference type="Pfam" id="PF00626">
    <property type="entry name" value="Gelsolin"/>
    <property type="match status" value="1"/>
</dbReference>
<dbReference type="EnsemblMetazoa" id="XM_021053502.2">
    <property type="protein sequence ID" value="XP_020909161.1"/>
    <property type="gene ID" value="LOC110247113"/>
</dbReference>
<proteinExistence type="predicted"/>
<dbReference type="AlphaFoldDB" id="A0A913XRM5"/>
<dbReference type="InterPro" id="IPR029006">
    <property type="entry name" value="ADF-H/Gelsolin-like_dom_sf"/>
</dbReference>
<dbReference type="CDD" id="cd11290">
    <property type="entry name" value="gelsolin_S1_like"/>
    <property type="match status" value="1"/>
</dbReference>
<dbReference type="GO" id="GO:0008154">
    <property type="term" value="P:actin polymerization or depolymerization"/>
    <property type="evidence" value="ECO:0007669"/>
    <property type="project" value="TreeGrafter"/>
</dbReference>
<dbReference type="InterPro" id="IPR007123">
    <property type="entry name" value="Gelsolin-like_dom"/>
</dbReference>
<dbReference type="KEGG" id="epa:110247113"/>
<dbReference type="GO" id="GO:0051015">
    <property type="term" value="F:actin filament binding"/>
    <property type="evidence" value="ECO:0007669"/>
    <property type="project" value="InterPro"/>
</dbReference>
<dbReference type="Proteomes" id="UP000887567">
    <property type="component" value="Unplaced"/>
</dbReference>
<evidence type="ECO:0000256" key="1">
    <source>
        <dbReference type="ARBA" id="ARBA00022737"/>
    </source>
</evidence>
<dbReference type="InterPro" id="IPR007122">
    <property type="entry name" value="Villin/Gelsolin"/>
</dbReference>
<dbReference type="PANTHER" id="PTHR11977">
    <property type="entry name" value="VILLIN"/>
    <property type="match status" value="1"/>
</dbReference>
<feature type="region of interest" description="Disordered" evidence="2">
    <location>
        <begin position="1"/>
        <end position="36"/>
    </location>
</feature>
<name>A0A913XRM5_EXADI</name>
<sequence length="403" mass="47087">MSKFSMQQRREEKPKEEQEEEDDSWKDTNVGMIGSDLDRSVRKDAANTEKAWQNAGQKPGVEVWRINKFKVECVDVDDYGKFYEGDSYIVLNTYKNKETEAIEYDLFFWIGKDSTQDEYGTAAYKTVELDAYLDDKPVQYREVGRNESQKFLACFSNTFQHLKGGYDSGFNKVSQTVFETKMYKIKGMKNNPNTFSLVEVDMKWSKIYSDSVLLIATNDKVFQLNGPNASHRYKYGMKQVLKSLDVMRCRPQTKVITEEFTSYEDIEDALSKEKCKELFGTETAPEDVDLYRERVKESQEQEEEPEITLSRYNDSEDDWEVLAKGDDIPYLKDIEDNYLWMLDFNSSVVLIDKRKKESKKKSAMVCGQHHLDKKPTKQQRRAGMCCKKNDDEFLECCRSRSVK</sequence>
<protein>
    <recommendedName>
        <fullName evidence="3">Gelsolin-like domain-containing protein</fullName>
    </recommendedName>
</protein>
<evidence type="ECO:0000259" key="3">
    <source>
        <dbReference type="Pfam" id="PF00626"/>
    </source>
</evidence>
<dbReference type="PANTHER" id="PTHR11977:SF51">
    <property type="entry name" value="PROTEIN FLIGHTLESS-1 HOMOLOG"/>
    <property type="match status" value="1"/>
</dbReference>
<dbReference type="SUPFAM" id="SSF55753">
    <property type="entry name" value="Actin depolymerizing proteins"/>
    <property type="match status" value="2"/>
</dbReference>
<keyword evidence="1" id="KW-0677">Repeat</keyword>
<keyword evidence="5" id="KW-1185">Reference proteome</keyword>
<dbReference type="PRINTS" id="PR00597">
    <property type="entry name" value="GELSOLIN"/>
</dbReference>
<dbReference type="GeneID" id="110247113"/>
<feature type="domain" description="Gelsolin-like" evidence="3">
    <location>
        <begin position="78"/>
        <end position="152"/>
    </location>
</feature>
<dbReference type="Gene3D" id="3.40.20.10">
    <property type="entry name" value="Severin"/>
    <property type="match status" value="2"/>
</dbReference>
<dbReference type="OrthoDB" id="6375767at2759"/>
<accession>A0A913XRM5</accession>
<evidence type="ECO:0000313" key="5">
    <source>
        <dbReference type="Proteomes" id="UP000887567"/>
    </source>
</evidence>
<organism evidence="4 5">
    <name type="scientific">Exaiptasia diaphana</name>
    <name type="common">Tropical sea anemone</name>
    <name type="synonym">Aiptasia pulchella</name>
    <dbReference type="NCBI Taxonomy" id="2652724"/>
    <lineage>
        <taxon>Eukaryota</taxon>
        <taxon>Metazoa</taxon>
        <taxon>Cnidaria</taxon>
        <taxon>Anthozoa</taxon>
        <taxon>Hexacorallia</taxon>
        <taxon>Actiniaria</taxon>
        <taxon>Aiptasiidae</taxon>
        <taxon>Exaiptasia</taxon>
    </lineage>
</organism>
<evidence type="ECO:0000313" key="4">
    <source>
        <dbReference type="EnsemblMetazoa" id="XP_020909161.1"/>
    </source>
</evidence>
<dbReference type="GO" id="GO:0005737">
    <property type="term" value="C:cytoplasm"/>
    <property type="evidence" value="ECO:0007669"/>
    <property type="project" value="TreeGrafter"/>
</dbReference>
<dbReference type="GO" id="GO:0015629">
    <property type="term" value="C:actin cytoskeleton"/>
    <property type="evidence" value="ECO:0007669"/>
    <property type="project" value="TreeGrafter"/>
</dbReference>
<dbReference type="RefSeq" id="XP_020909161.1">
    <property type="nucleotide sequence ID" value="XM_021053502.2"/>
</dbReference>
<evidence type="ECO:0000256" key="2">
    <source>
        <dbReference type="SAM" id="MobiDB-lite"/>
    </source>
</evidence>
<dbReference type="SMART" id="SM00262">
    <property type="entry name" value="GEL"/>
    <property type="match status" value="1"/>
</dbReference>